<accession>A0ABQ4R110</accession>
<evidence type="ECO:0000313" key="4">
    <source>
        <dbReference type="Proteomes" id="UP001055167"/>
    </source>
</evidence>
<keyword evidence="1" id="KW-0597">Phosphoprotein</keyword>
<dbReference type="Gene3D" id="3.40.50.2300">
    <property type="match status" value="1"/>
</dbReference>
<protein>
    <recommendedName>
        <fullName evidence="2">Response regulatory domain-containing protein</fullName>
    </recommendedName>
</protein>
<dbReference type="InterPro" id="IPR001789">
    <property type="entry name" value="Sig_transdc_resp-reg_receiver"/>
</dbReference>
<sequence length="130" mass="13844">MLSGRRVLIVEDEALIALELTEIVTGSDGLAIGPARTNREALALLDLEVVDVAVLDLNLADGEATPTAECLIAKGVPVLICTGGVLPRAMRLMWPDLPILRKPLNPERLVEVLGALCRQAEMAGGRRIDA</sequence>
<keyword evidence="4" id="KW-1185">Reference proteome</keyword>
<organism evidence="3 4">
    <name type="scientific">Methylobacterium crusticola</name>
    <dbReference type="NCBI Taxonomy" id="1697972"/>
    <lineage>
        <taxon>Bacteria</taxon>
        <taxon>Pseudomonadati</taxon>
        <taxon>Pseudomonadota</taxon>
        <taxon>Alphaproteobacteria</taxon>
        <taxon>Hyphomicrobiales</taxon>
        <taxon>Methylobacteriaceae</taxon>
        <taxon>Methylobacterium</taxon>
    </lineage>
</organism>
<dbReference type="SUPFAM" id="SSF52172">
    <property type="entry name" value="CheY-like"/>
    <property type="match status" value="1"/>
</dbReference>
<feature type="modified residue" description="4-aspartylphosphate" evidence="1">
    <location>
        <position position="56"/>
    </location>
</feature>
<evidence type="ECO:0000256" key="1">
    <source>
        <dbReference type="PROSITE-ProRule" id="PRU00169"/>
    </source>
</evidence>
<gene>
    <name evidence="3" type="ORF">OPKNFCMD_3393</name>
</gene>
<evidence type="ECO:0000259" key="2">
    <source>
        <dbReference type="PROSITE" id="PS50110"/>
    </source>
</evidence>
<proteinExistence type="predicted"/>
<dbReference type="InterPro" id="IPR011006">
    <property type="entry name" value="CheY-like_superfamily"/>
</dbReference>
<comment type="caution">
    <text evidence="3">The sequence shown here is derived from an EMBL/GenBank/DDBJ whole genome shotgun (WGS) entry which is preliminary data.</text>
</comment>
<name>A0ABQ4R110_9HYPH</name>
<reference evidence="3" key="2">
    <citation type="submission" date="2021-08" db="EMBL/GenBank/DDBJ databases">
        <authorList>
            <person name="Tani A."/>
            <person name="Ola A."/>
            <person name="Ogura Y."/>
            <person name="Katsura K."/>
            <person name="Hayashi T."/>
        </authorList>
    </citation>
    <scope>NUCLEOTIDE SEQUENCE</scope>
    <source>
        <strain evidence="3">KCTC 52305</strain>
    </source>
</reference>
<dbReference type="Proteomes" id="UP001055167">
    <property type="component" value="Unassembled WGS sequence"/>
</dbReference>
<dbReference type="Pfam" id="PF00072">
    <property type="entry name" value="Response_reg"/>
    <property type="match status" value="1"/>
</dbReference>
<dbReference type="RefSeq" id="WP_128562643.1">
    <property type="nucleotide sequence ID" value="NZ_BPQH01000010.1"/>
</dbReference>
<dbReference type="PROSITE" id="PS50110">
    <property type="entry name" value="RESPONSE_REGULATORY"/>
    <property type="match status" value="1"/>
</dbReference>
<feature type="domain" description="Response regulatory" evidence="2">
    <location>
        <begin position="6"/>
        <end position="117"/>
    </location>
</feature>
<evidence type="ECO:0000313" key="3">
    <source>
        <dbReference type="EMBL" id="GJD50650.1"/>
    </source>
</evidence>
<reference evidence="3" key="1">
    <citation type="journal article" date="2021" name="Front. Microbiol.">
        <title>Comprehensive Comparative Genomics and Phenotyping of Methylobacterium Species.</title>
        <authorList>
            <person name="Alessa O."/>
            <person name="Ogura Y."/>
            <person name="Fujitani Y."/>
            <person name="Takami H."/>
            <person name="Hayashi T."/>
            <person name="Sahin N."/>
            <person name="Tani A."/>
        </authorList>
    </citation>
    <scope>NUCLEOTIDE SEQUENCE</scope>
    <source>
        <strain evidence="3">KCTC 52305</strain>
    </source>
</reference>
<dbReference type="EMBL" id="BPQH01000010">
    <property type="protein sequence ID" value="GJD50650.1"/>
    <property type="molecule type" value="Genomic_DNA"/>
</dbReference>